<feature type="domain" description="Response regulatory" evidence="10">
    <location>
        <begin position="789"/>
        <end position="907"/>
    </location>
</feature>
<feature type="domain" description="HPt" evidence="11">
    <location>
        <begin position="11"/>
        <end position="114"/>
    </location>
</feature>
<dbReference type="PROSITE" id="PS50894">
    <property type="entry name" value="HPT"/>
    <property type="match status" value="1"/>
</dbReference>
<keyword evidence="13" id="KW-1185">Reference proteome</keyword>
<dbReference type="CDD" id="cd17546">
    <property type="entry name" value="REC_hyHK_CKI1_RcsC-like"/>
    <property type="match status" value="1"/>
</dbReference>
<dbReference type="Pfam" id="PF02518">
    <property type="entry name" value="HATPase_c"/>
    <property type="match status" value="1"/>
</dbReference>
<dbReference type="AlphaFoldDB" id="B7JV78"/>
<dbReference type="RefSeq" id="WP_015957357.1">
    <property type="nucleotide sequence ID" value="NC_011726.1"/>
</dbReference>
<evidence type="ECO:0000259" key="11">
    <source>
        <dbReference type="PROSITE" id="PS50894"/>
    </source>
</evidence>
<dbReference type="PRINTS" id="PR00344">
    <property type="entry name" value="BCTRLSENSOR"/>
</dbReference>
<dbReference type="Gene3D" id="3.30.565.10">
    <property type="entry name" value="Histidine kinase-like ATPase, C-terminal domain"/>
    <property type="match status" value="1"/>
</dbReference>
<comment type="catalytic activity">
    <reaction evidence="1">
        <text>ATP + protein L-histidine = ADP + protein N-phospho-L-histidine.</text>
        <dbReference type="EC" id="2.7.13.3"/>
    </reaction>
</comment>
<evidence type="ECO:0000256" key="1">
    <source>
        <dbReference type="ARBA" id="ARBA00000085"/>
    </source>
</evidence>
<reference evidence="13" key="1">
    <citation type="journal article" date="2011" name="MBio">
        <title>Novel metabolic attributes of the genus Cyanothece, comprising a group of unicellular nitrogen-fixing Cyanobacteria.</title>
        <authorList>
            <person name="Bandyopadhyay A."/>
            <person name="Elvitigala T."/>
            <person name="Welsh E."/>
            <person name="Stockel J."/>
            <person name="Liberton M."/>
            <person name="Min H."/>
            <person name="Sherman L.A."/>
            <person name="Pakrasi H.B."/>
        </authorList>
    </citation>
    <scope>NUCLEOTIDE SEQUENCE [LARGE SCALE GENOMIC DNA]</scope>
    <source>
        <strain evidence="13">PCC 8801</strain>
    </source>
</reference>
<feature type="domain" description="Histidine kinase" evidence="9">
    <location>
        <begin position="434"/>
        <end position="634"/>
    </location>
</feature>
<dbReference type="PROSITE" id="PS50110">
    <property type="entry name" value="RESPONSE_REGULATORY"/>
    <property type="match status" value="1"/>
</dbReference>
<dbReference type="Gene3D" id="2.30.30.40">
    <property type="entry name" value="SH3 Domains"/>
    <property type="match status" value="1"/>
</dbReference>
<dbReference type="GO" id="GO:0000155">
    <property type="term" value="F:phosphorelay sensor kinase activity"/>
    <property type="evidence" value="ECO:0007669"/>
    <property type="project" value="InterPro"/>
</dbReference>
<evidence type="ECO:0000313" key="12">
    <source>
        <dbReference type="EMBL" id="ACK68211.1"/>
    </source>
</evidence>
<dbReference type="Gene3D" id="1.20.120.160">
    <property type="entry name" value="HPT domain"/>
    <property type="match status" value="1"/>
</dbReference>
<dbReference type="SUPFAM" id="SSF55874">
    <property type="entry name" value="ATPase domain of HSP90 chaperone/DNA topoisomerase II/histidine kinase"/>
    <property type="match status" value="1"/>
</dbReference>
<evidence type="ECO:0000259" key="10">
    <source>
        <dbReference type="PROSITE" id="PS50110"/>
    </source>
</evidence>
<dbReference type="SMART" id="SM00073">
    <property type="entry name" value="HPT"/>
    <property type="match status" value="1"/>
</dbReference>
<keyword evidence="5 12" id="KW-0418">Kinase</keyword>
<dbReference type="GO" id="GO:0006935">
    <property type="term" value="P:chemotaxis"/>
    <property type="evidence" value="ECO:0007669"/>
    <property type="project" value="InterPro"/>
</dbReference>
<dbReference type="EC" id="2.7.13.3" evidence="2"/>
<dbReference type="Gene3D" id="3.40.50.2300">
    <property type="match status" value="1"/>
</dbReference>
<dbReference type="KEGG" id="cyp:PCC8801_4288"/>
<dbReference type="InterPro" id="IPR036061">
    <property type="entry name" value="CheW-like_dom_sf"/>
</dbReference>
<gene>
    <name evidence="12" type="ordered locus">PCC8801_4288</name>
</gene>
<dbReference type="InterPro" id="IPR002545">
    <property type="entry name" value="CheW-lke_dom"/>
</dbReference>
<dbReference type="InterPro" id="IPR004358">
    <property type="entry name" value="Sig_transdc_His_kin-like_C"/>
</dbReference>
<dbReference type="InterPro" id="IPR001789">
    <property type="entry name" value="Sig_transdc_resp-reg_receiver"/>
</dbReference>
<feature type="modified residue" description="4-aspartylphosphate" evidence="8">
    <location>
        <position position="840"/>
    </location>
</feature>
<accession>B7JV78</accession>
<dbReference type="SMART" id="SM00448">
    <property type="entry name" value="REC"/>
    <property type="match status" value="1"/>
</dbReference>
<sequence length="911" mass="102336">MSFELDEATIAAMIQEARQCFLEEDAPEDLKTLQEGVKQGQNCTDFKSLLRAAHSLKGGAGIAQLSSLGELAHQLEDVLEALYQGETTHPNEAWMLMEWGVHEIAMMLNQAQTVETVSADPNLVQALTEFTTTKPLVGVSETILSSDNSNSLIQTLLENDLETCCTRIEQLSQETSSEQIQEAITTFYNECLLLGETLDLPWLIEIIDPLEAILKQVEPLEALQITQQLIIELRQQRKAYLTGEYSSGGSSISSVSVTTFDDEEWSNDGLEDDWNNELDFLGDLTDNQTPINNQDFCSQPIEEELTPLSQLRIPLERLEGMTNNIEELLVAKERLCLQQQQLSQVTRQLRQITRQFAPITQHIQTFYDQLAIAPLSVTTSRNEDFDALELDGFTEVHSSLQTFQELILKIQENYADLNLINQDFADNVEVVHTNLDNLYTNITESRLVPFAMMAQRFIPQIQYLNRRFGKSVELSLQGEEILIDQIILEQLQTPLTHLINNAFDHGIEEPQERLIKQKSKMAKIRLEAKVDNNQLVIILSDDGQGIDLYKVYQKAKIKGIAEANTPFEELSKTNILNLIFRPNFSTAKTINELSGRGMGLDIVRSKIQKLRGTIVVETEENQGTTFIMKIPLNLSLMPLFLLQWQNNLLAIPTASVLDSIPINEIVWIDQNSSLVNWRGNPISVISLSEVLCYPQSSKESIAPQIAMVLDNFCTPFMVMVDSLLSEQKLIVKPFDDTVTTPNYLAGCTILGGGEIAPVILPHSLNITLPRNKTEQPTITYPVSNANQPTILVAEDSVATRRLLERLLTKVGFSVIVCRDGQDALDQLSQYNRNINLIISDVEMPRLNGFELLKTIRSDKNWQKIPVVMATSRTGQHHQQQAMQLGANAYLGKPILPNILLETIDPLLNPVS</sequence>
<dbReference type="InterPro" id="IPR004105">
    <property type="entry name" value="CheA-like_dim"/>
</dbReference>
<dbReference type="OrthoDB" id="291966at2"/>
<dbReference type="Pfam" id="PF01627">
    <property type="entry name" value="Hpt"/>
    <property type="match status" value="1"/>
</dbReference>
<dbReference type="Proteomes" id="UP000008204">
    <property type="component" value="Chromosome"/>
</dbReference>
<dbReference type="SMART" id="SM00387">
    <property type="entry name" value="HATPase_c"/>
    <property type="match status" value="1"/>
</dbReference>
<feature type="modified residue" description="Phosphohistidine" evidence="7">
    <location>
        <position position="54"/>
    </location>
</feature>
<dbReference type="InterPro" id="IPR051315">
    <property type="entry name" value="Bact_Chemotaxis_CheA"/>
</dbReference>
<protein>
    <recommendedName>
        <fullName evidence="2">histidine kinase</fullName>
        <ecNumber evidence="2">2.7.13.3</ecNumber>
    </recommendedName>
</protein>
<dbReference type="HOGENOM" id="CLU_000650_2_1_3"/>
<evidence type="ECO:0000256" key="2">
    <source>
        <dbReference type="ARBA" id="ARBA00012438"/>
    </source>
</evidence>
<dbReference type="Pfam" id="PF01584">
    <property type="entry name" value="CheW"/>
    <property type="match status" value="1"/>
</dbReference>
<dbReference type="eggNOG" id="COG0745">
    <property type="taxonomic scope" value="Bacteria"/>
</dbReference>
<name>B7JV78_RIPO1</name>
<dbReference type="Pfam" id="PF00072">
    <property type="entry name" value="Response_reg"/>
    <property type="match status" value="1"/>
</dbReference>
<dbReference type="InterPro" id="IPR005467">
    <property type="entry name" value="His_kinase_dom"/>
</dbReference>
<evidence type="ECO:0000256" key="4">
    <source>
        <dbReference type="ARBA" id="ARBA00022679"/>
    </source>
</evidence>
<dbReference type="InterPro" id="IPR008207">
    <property type="entry name" value="Sig_transdc_His_kin_Hpt_dom"/>
</dbReference>
<organism evidence="12 13">
    <name type="scientific">Rippkaea orientalis (strain PCC 8801 / RF-1)</name>
    <name type="common">Cyanothece sp. (strain PCC 8801)</name>
    <dbReference type="NCBI Taxonomy" id="41431"/>
    <lineage>
        <taxon>Bacteria</taxon>
        <taxon>Bacillati</taxon>
        <taxon>Cyanobacteriota</taxon>
        <taxon>Cyanophyceae</taxon>
        <taxon>Oscillatoriophycideae</taxon>
        <taxon>Chroococcales</taxon>
        <taxon>Aphanothecaceae</taxon>
        <taxon>Rippkaea</taxon>
        <taxon>Rippkaea orientalis</taxon>
    </lineage>
</organism>
<dbReference type="CDD" id="cd00088">
    <property type="entry name" value="HPT"/>
    <property type="match status" value="1"/>
</dbReference>
<keyword evidence="4" id="KW-0808">Transferase</keyword>
<dbReference type="InterPro" id="IPR036890">
    <property type="entry name" value="HATPase_C_sf"/>
</dbReference>
<dbReference type="SMART" id="SM01231">
    <property type="entry name" value="H-kinase_dim"/>
    <property type="match status" value="1"/>
</dbReference>
<evidence type="ECO:0000256" key="5">
    <source>
        <dbReference type="ARBA" id="ARBA00022777"/>
    </source>
</evidence>
<evidence type="ECO:0000256" key="7">
    <source>
        <dbReference type="PROSITE-ProRule" id="PRU00110"/>
    </source>
</evidence>
<dbReference type="PANTHER" id="PTHR43395">
    <property type="entry name" value="SENSOR HISTIDINE KINASE CHEA"/>
    <property type="match status" value="1"/>
</dbReference>
<dbReference type="PROSITE" id="PS50109">
    <property type="entry name" value="HIS_KIN"/>
    <property type="match status" value="1"/>
</dbReference>
<dbReference type="SMART" id="SM00260">
    <property type="entry name" value="CheW"/>
    <property type="match status" value="1"/>
</dbReference>
<evidence type="ECO:0000256" key="3">
    <source>
        <dbReference type="ARBA" id="ARBA00022553"/>
    </source>
</evidence>
<dbReference type="STRING" id="41431.PCC8801_4288"/>
<evidence type="ECO:0000259" key="9">
    <source>
        <dbReference type="PROSITE" id="PS50109"/>
    </source>
</evidence>
<keyword evidence="3 8" id="KW-0597">Phosphoprotein</keyword>
<dbReference type="InterPro" id="IPR003594">
    <property type="entry name" value="HATPase_dom"/>
</dbReference>
<dbReference type="InterPro" id="IPR036641">
    <property type="entry name" value="HPT_dom_sf"/>
</dbReference>
<dbReference type="SUPFAM" id="SSF50341">
    <property type="entry name" value="CheW-like"/>
    <property type="match status" value="1"/>
</dbReference>
<evidence type="ECO:0000256" key="8">
    <source>
        <dbReference type="PROSITE-ProRule" id="PRU00169"/>
    </source>
</evidence>
<evidence type="ECO:0000313" key="13">
    <source>
        <dbReference type="Proteomes" id="UP000008204"/>
    </source>
</evidence>
<dbReference type="EMBL" id="CP001287">
    <property type="protein sequence ID" value="ACK68211.1"/>
    <property type="molecule type" value="Genomic_DNA"/>
</dbReference>
<dbReference type="SUPFAM" id="SSF52172">
    <property type="entry name" value="CheY-like"/>
    <property type="match status" value="1"/>
</dbReference>
<proteinExistence type="predicted"/>
<dbReference type="eggNOG" id="COG0643">
    <property type="taxonomic scope" value="Bacteria"/>
</dbReference>
<keyword evidence="6" id="KW-0902">Two-component regulatory system</keyword>
<dbReference type="FunFam" id="3.30.565.10:FF:000016">
    <property type="entry name" value="Chemotaxis protein CheA, putative"/>
    <property type="match status" value="1"/>
</dbReference>
<dbReference type="PANTHER" id="PTHR43395:SF1">
    <property type="entry name" value="CHEMOTAXIS PROTEIN CHEA"/>
    <property type="match status" value="1"/>
</dbReference>
<dbReference type="InterPro" id="IPR011006">
    <property type="entry name" value="CheY-like_superfamily"/>
</dbReference>
<dbReference type="SUPFAM" id="SSF47226">
    <property type="entry name" value="Histidine-containing phosphotransfer domain, HPT domain"/>
    <property type="match status" value="1"/>
</dbReference>
<dbReference type="GO" id="GO:0005737">
    <property type="term" value="C:cytoplasm"/>
    <property type="evidence" value="ECO:0007669"/>
    <property type="project" value="InterPro"/>
</dbReference>
<evidence type="ECO:0000256" key="6">
    <source>
        <dbReference type="ARBA" id="ARBA00023012"/>
    </source>
</evidence>